<accession>A0A4S8PLZ0</accession>
<sequence>MSFTVNLRDVTLKYGDADALADVDLTLEAGKIYGLLGRNGAGKTSLLSLIAAFRRPTGGDVLVGGEPVWENAPVVSRVALVREGGDFDDADTVKDVLASGELRPSFDPDYAAKLADKFELPLKKKVRELSRGKRSVLAAVTGLAARAELTMFDEVHLGMDAPTRDAFYKELLAEYMDRPHTVVLSTHLIDEVANYLEEVVIVDRGRVLVHQPVETLQGRGATLTGAADRVDELTEGLELLAEQRLGGTKSATVAALDADLRARAAAAGVEIGPVGLQDLFIHLTNPDRNGA</sequence>
<reference evidence="4 5" key="1">
    <citation type="journal article" date="2018" name="Int. J. Syst. Evol. Microbiol.">
        <title>Glycomyces paridis sp. nov., isolated from the medicinal plant Paris polyphylla.</title>
        <authorList>
            <person name="Fang X.M."/>
            <person name="Bai J.L."/>
            <person name="Su J."/>
            <person name="Zhao L.L."/>
            <person name="Liu H.Y."/>
            <person name="Ma B.P."/>
            <person name="Zhang Y.Q."/>
            <person name="Yu L.Y."/>
        </authorList>
    </citation>
    <scope>NUCLEOTIDE SEQUENCE [LARGE SCALE GENOMIC DNA]</scope>
    <source>
        <strain evidence="4 5">CPCC 204357</strain>
    </source>
</reference>
<keyword evidence="1" id="KW-0547">Nucleotide-binding</keyword>
<dbReference type="PROSITE" id="PS50893">
    <property type="entry name" value="ABC_TRANSPORTER_2"/>
    <property type="match status" value="1"/>
</dbReference>
<dbReference type="PANTHER" id="PTHR43158:SF5">
    <property type="entry name" value="ABC TRANSPORTER, ATP-BINDING PROTEIN"/>
    <property type="match status" value="1"/>
</dbReference>
<dbReference type="EMBL" id="STGX01000003">
    <property type="protein sequence ID" value="THV30765.1"/>
    <property type="molecule type" value="Genomic_DNA"/>
</dbReference>
<dbReference type="OrthoDB" id="9804819at2"/>
<evidence type="ECO:0000313" key="4">
    <source>
        <dbReference type="EMBL" id="THV30765.1"/>
    </source>
</evidence>
<protein>
    <submittedName>
        <fullName evidence="4">ABC transporter ATP-binding protein</fullName>
    </submittedName>
</protein>
<evidence type="ECO:0000256" key="2">
    <source>
        <dbReference type="ARBA" id="ARBA00022840"/>
    </source>
</evidence>
<dbReference type="RefSeq" id="WP_136528628.1">
    <property type="nucleotide sequence ID" value="NZ_STGX01000003.1"/>
</dbReference>
<comment type="caution">
    <text evidence="4">The sequence shown here is derived from an EMBL/GenBank/DDBJ whole genome shotgun (WGS) entry which is preliminary data.</text>
</comment>
<feature type="domain" description="ABC transporter" evidence="3">
    <location>
        <begin position="5"/>
        <end position="229"/>
    </location>
</feature>
<dbReference type="GO" id="GO:0016887">
    <property type="term" value="F:ATP hydrolysis activity"/>
    <property type="evidence" value="ECO:0007669"/>
    <property type="project" value="InterPro"/>
</dbReference>
<dbReference type="InterPro" id="IPR027417">
    <property type="entry name" value="P-loop_NTPase"/>
</dbReference>
<dbReference type="SMART" id="SM00382">
    <property type="entry name" value="AAA"/>
    <property type="match status" value="1"/>
</dbReference>
<organism evidence="4 5">
    <name type="scientific">Glycomyces paridis</name>
    <dbReference type="NCBI Taxonomy" id="2126555"/>
    <lineage>
        <taxon>Bacteria</taxon>
        <taxon>Bacillati</taxon>
        <taxon>Actinomycetota</taxon>
        <taxon>Actinomycetes</taxon>
        <taxon>Glycomycetales</taxon>
        <taxon>Glycomycetaceae</taxon>
        <taxon>Glycomyces</taxon>
    </lineage>
</organism>
<dbReference type="SUPFAM" id="SSF52540">
    <property type="entry name" value="P-loop containing nucleoside triphosphate hydrolases"/>
    <property type="match status" value="1"/>
</dbReference>
<keyword evidence="2 4" id="KW-0067">ATP-binding</keyword>
<dbReference type="AlphaFoldDB" id="A0A4S8PLZ0"/>
<dbReference type="InterPro" id="IPR003593">
    <property type="entry name" value="AAA+_ATPase"/>
</dbReference>
<dbReference type="Gene3D" id="3.40.50.300">
    <property type="entry name" value="P-loop containing nucleotide triphosphate hydrolases"/>
    <property type="match status" value="1"/>
</dbReference>
<evidence type="ECO:0000256" key="1">
    <source>
        <dbReference type="ARBA" id="ARBA00022741"/>
    </source>
</evidence>
<gene>
    <name evidence="4" type="ORF">E9998_05120</name>
</gene>
<dbReference type="Proteomes" id="UP000305792">
    <property type="component" value="Unassembled WGS sequence"/>
</dbReference>
<name>A0A4S8PLZ0_9ACTN</name>
<dbReference type="PANTHER" id="PTHR43158">
    <property type="entry name" value="SKFA PEPTIDE EXPORT ATP-BINDING PROTEIN SKFE"/>
    <property type="match status" value="1"/>
</dbReference>
<keyword evidence="5" id="KW-1185">Reference proteome</keyword>
<evidence type="ECO:0000313" key="5">
    <source>
        <dbReference type="Proteomes" id="UP000305792"/>
    </source>
</evidence>
<dbReference type="Pfam" id="PF00005">
    <property type="entry name" value="ABC_tran"/>
    <property type="match status" value="1"/>
</dbReference>
<dbReference type="GO" id="GO:0005524">
    <property type="term" value="F:ATP binding"/>
    <property type="evidence" value="ECO:0007669"/>
    <property type="project" value="UniProtKB-KW"/>
</dbReference>
<proteinExistence type="predicted"/>
<evidence type="ECO:0000259" key="3">
    <source>
        <dbReference type="PROSITE" id="PS50893"/>
    </source>
</evidence>
<dbReference type="InterPro" id="IPR003439">
    <property type="entry name" value="ABC_transporter-like_ATP-bd"/>
</dbReference>